<keyword evidence="1" id="KW-0175">Coiled coil</keyword>
<dbReference type="PANTHER" id="PTHR32114">
    <property type="entry name" value="ABC TRANSPORTER ABCH.3"/>
    <property type="match status" value="1"/>
</dbReference>
<dbReference type="GO" id="GO:0016887">
    <property type="term" value="F:ATP hydrolysis activity"/>
    <property type="evidence" value="ECO:0007669"/>
    <property type="project" value="InterPro"/>
</dbReference>
<protein>
    <submittedName>
        <fullName evidence="4">Putative DNA repair protein</fullName>
    </submittedName>
</protein>
<dbReference type="GO" id="GO:0006302">
    <property type="term" value="P:double-strand break repair"/>
    <property type="evidence" value="ECO:0007669"/>
    <property type="project" value="InterPro"/>
</dbReference>
<feature type="domain" description="Calcineurin-like phosphoesterase" evidence="2">
    <location>
        <begin position="135"/>
        <end position="318"/>
    </location>
</feature>
<dbReference type="Pfam" id="PF13476">
    <property type="entry name" value="AAA_23"/>
    <property type="match status" value="1"/>
</dbReference>
<reference evidence="4" key="1">
    <citation type="submission" date="2018-10" db="EMBL/GenBank/DDBJ databases">
        <title>Hidden diversity of soil giant viruses.</title>
        <authorList>
            <person name="Schulz F."/>
            <person name="Alteio L."/>
            <person name="Goudeau D."/>
            <person name="Ryan E.M."/>
            <person name="Malmstrom R.R."/>
            <person name="Blanchard J."/>
            <person name="Woyke T."/>
        </authorList>
    </citation>
    <scope>NUCLEOTIDE SEQUENCE</scope>
    <source>
        <strain evidence="4">FNV1</strain>
    </source>
</reference>
<dbReference type="Gene3D" id="3.40.50.300">
    <property type="entry name" value="P-loop containing nucleotide triphosphate hydrolases"/>
    <property type="match status" value="2"/>
</dbReference>
<organism evidence="4">
    <name type="scientific">Faunusvirus sp</name>
    <dbReference type="NCBI Taxonomy" id="2487766"/>
    <lineage>
        <taxon>Viruses</taxon>
        <taxon>Varidnaviria</taxon>
        <taxon>Bamfordvirae</taxon>
        <taxon>Nucleocytoviricota</taxon>
        <taxon>Megaviricetes</taxon>
        <taxon>Imitervirales</taxon>
        <taxon>Mimiviridae</taxon>
    </lineage>
</organism>
<dbReference type="InterPro" id="IPR004843">
    <property type="entry name" value="Calcineurin-like_PHP"/>
</dbReference>
<sequence>MEFADELFCLYKYRNKKFNQVYERDDGVYIKYLRRTKFDDPVQQENVNKYIQYYDAKINDIYDAVVNNVVKPSVQSVNSVKVKPAKSAKSKDKNKVIKSSTVKLTTEPITKTAVNATPLVETCIDKLKNMTIKYVYHVADIHIRMTKRHQEYEEVFEKLYEYLRGVDNKSESIIVVCGDILHHKTALVSNQIRVAVKLFKTLSQIMPVILITGNHDANLTNSDIVDSLTPLVDNIENLYYLHDTGIYRCGNITFGVTSVFSKRFVTAAELDNTNTYKIALYHGPVSGCETDVGYRLNNELLVKDFDGYDYAFLGDIHRFQYMNTAKTMAYSSSLIQQNHGETSHHHGLLRWTLETHQSEFIEIANNYGYCTVDIRAGKMTACTIPPRPYIRFVLENTTIDQYNTILNDIKSRHDIQELVKMNRQDFVKSAKININLLNESDQTPVTGKANEMNEVNYDTLLEQYLTDKKIDTDKIAKIKQINTEINKETVTSTIDNNINNQRWNLVKLEFTNLFSYSGDTVNTIRFDTMHGVVGLYGDNQIGKSSIFDILLYTLFDETPRCSYKYIINNKAQKFAIKLEFKIGDISYFIEKTGKRVGKDIKIKLNFYKRDKTVETSLNDEDRQKTYKNKIRLIIGNYNDFIVTCMSLQKNSTGIIDMKKEDRKRVLKELLQLQRFDQLYETCRERQRETTAMLRDKRRRLDEMSKIDYAKQKINNTEVDVKLRGELRDTKHELRTARKNIDAIKTEISAFEHEINEKSRQIIVGESVGTVSIDPAKLAINIADKQYVIKQLTAHHMKLQDVFNNVSIDDEHDIIAVNTQFITDKRTKMRTLRDTINIYYEMSRHVDITSDDADTITALKAQRHALELDITTRQQTQIAADKIRADKIVQLDKTTCEIKQLGDVVGRFDKYTELIQTRDITAIELENAVQQMTVLQCTIDKLDRHKYNPDCEYCVNNEIVRESLRARDDIVIVRQVVDAINTRLSKLNHEINELQTSTVDKQIYISQVNTQHELQNELLQLPTTDNTIAILQTEAAQIVDRIRRYNENAKHHDENAQVKKKILALEAEYNTLENTENAQYDEFMARKNRYLDTERDIFKVQNDILTATLQLTKYQTDYDNGVKFATITAANKIIESDIMIISAKKTQHMDKLRRTDRRITDLNTRKNAIEMNIVANQQQMASITAAEIDIQKVSAEVTALAEQSALYAIYIDAMGVNGIQLTAIKAHVAVIENRVNSILSNIVNFTVKFQCDEKNLDIELVQYNSHDGVNTTVLLTAASGFETLVANIAIRIVLTSLGQISRSNFICFDEICGAIDRNNMMILNNIFDYLKITYDFVLIISHNETIKEQYDGTIDIVKVNGHSCIV</sequence>
<evidence type="ECO:0000313" key="4">
    <source>
        <dbReference type="EMBL" id="AYV79652.1"/>
    </source>
</evidence>
<feature type="coiled-coil region" evidence="1">
    <location>
        <begin position="1027"/>
        <end position="1074"/>
    </location>
</feature>
<name>A0A3G4ZXM1_9VIRU</name>
<evidence type="ECO:0000259" key="2">
    <source>
        <dbReference type="Pfam" id="PF00149"/>
    </source>
</evidence>
<evidence type="ECO:0000256" key="1">
    <source>
        <dbReference type="SAM" id="Coils"/>
    </source>
</evidence>
<feature type="coiled-coil region" evidence="1">
    <location>
        <begin position="726"/>
        <end position="760"/>
    </location>
</feature>
<accession>A0A3G4ZXM1</accession>
<dbReference type="SUPFAM" id="SSF52540">
    <property type="entry name" value="P-loop containing nucleoside triphosphate hydrolases"/>
    <property type="match status" value="1"/>
</dbReference>
<gene>
    <name evidence="4" type="ORF">Faunusvirus33_6</name>
</gene>
<dbReference type="Gene3D" id="3.60.21.10">
    <property type="match status" value="1"/>
</dbReference>
<proteinExistence type="predicted"/>
<dbReference type="EMBL" id="MK072164">
    <property type="protein sequence ID" value="AYV79652.1"/>
    <property type="molecule type" value="Genomic_DNA"/>
</dbReference>
<dbReference type="InterPro" id="IPR029052">
    <property type="entry name" value="Metallo-depent_PP-like"/>
</dbReference>
<evidence type="ECO:0000259" key="3">
    <source>
        <dbReference type="Pfam" id="PF13476"/>
    </source>
</evidence>
<dbReference type="InterPro" id="IPR027417">
    <property type="entry name" value="P-loop_NTPase"/>
</dbReference>
<dbReference type="SUPFAM" id="SSF56300">
    <property type="entry name" value="Metallo-dependent phosphatases"/>
    <property type="match status" value="1"/>
</dbReference>
<feature type="domain" description="Rad50/SbcC-type AAA" evidence="3">
    <location>
        <begin position="507"/>
        <end position="719"/>
    </location>
</feature>
<dbReference type="InterPro" id="IPR038729">
    <property type="entry name" value="Rad50/SbcC_AAA"/>
</dbReference>
<dbReference type="Pfam" id="PF00149">
    <property type="entry name" value="Metallophos"/>
    <property type="match status" value="1"/>
</dbReference>
<dbReference type="PANTHER" id="PTHR32114:SF2">
    <property type="entry name" value="ABC TRANSPORTER ABCH.3"/>
    <property type="match status" value="1"/>
</dbReference>